<accession>A0A5C1NM75</accession>
<dbReference type="KEGG" id="hbh:E4T21_18145"/>
<dbReference type="EMBL" id="CP038437">
    <property type="protein sequence ID" value="QEM83255.1"/>
    <property type="molecule type" value="Genomic_DNA"/>
</dbReference>
<dbReference type="OrthoDB" id="5348860at2"/>
<organism evidence="7 8">
    <name type="scientific">Halomonas binhaiensis</name>
    <dbReference type="NCBI Taxonomy" id="2562282"/>
    <lineage>
        <taxon>Bacteria</taxon>
        <taxon>Pseudomonadati</taxon>
        <taxon>Pseudomonadota</taxon>
        <taxon>Gammaproteobacteria</taxon>
        <taxon>Oceanospirillales</taxon>
        <taxon>Halomonadaceae</taxon>
        <taxon>Halomonas</taxon>
    </lineage>
</organism>
<evidence type="ECO:0000256" key="1">
    <source>
        <dbReference type="ARBA" id="ARBA00022729"/>
    </source>
</evidence>
<feature type="chain" id="PRO_5022881058" evidence="5">
    <location>
        <begin position="20"/>
        <end position="249"/>
    </location>
</feature>
<keyword evidence="4" id="KW-0449">Lipoprotein</keyword>
<dbReference type="Proteomes" id="UP000324285">
    <property type="component" value="Chromosome"/>
</dbReference>
<dbReference type="SUPFAM" id="SSF141488">
    <property type="entry name" value="YdhA-like"/>
    <property type="match status" value="1"/>
</dbReference>
<evidence type="ECO:0000256" key="4">
    <source>
        <dbReference type="ARBA" id="ARBA00023288"/>
    </source>
</evidence>
<dbReference type="InterPro" id="IPR018660">
    <property type="entry name" value="MliC"/>
</dbReference>
<name>A0A5C1NM75_9GAMM</name>
<keyword evidence="3" id="KW-0564">Palmitate</keyword>
<evidence type="ECO:0000256" key="2">
    <source>
        <dbReference type="ARBA" id="ARBA00023136"/>
    </source>
</evidence>
<feature type="domain" description="C-type lysozyme inhibitor" evidence="6">
    <location>
        <begin position="92"/>
        <end position="128"/>
    </location>
</feature>
<dbReference type="PROSITE" id="PS51257">
    <property type="entry name" value="PROKAR_LIPOPROTEIN"/>
    <property type="match status" value="1"/>
</dbReference>
<dbReference type="RefSeq" id="WP_149286377.1">
    <property type="nucleotide sequence ID" value="NZ_CP038437.2"/>
</dbReference>
<evidence type="ECO:0000313" key="8">
    <source>
        <dbReference type="Proteomes" id="UP000324285"/>
    </source>
</evidence>
<keyword evidence="1 5" id="KW-0732">Signal</keyword>
<sequence>MKRSAVLMLSAAIGTFSLSGCVSTTNTQQETSNGGASSIWGSTPGKSAKAPYLPSSLFVGEATNFVGWSCSPSQNLVTAAQPDALRVWSSAGGQQLPQTVVASGSRYENGDLSVWLKGDEATVENTRGRLECQAQVQRDSLRRAEKPGVMFYATGNEPGWSMSLANDVPKIDLSLDYGERKASLPYRVSTLDNEAGRVILVSGRSDAPFEARIEAGACFDDMSGTPWPAKVTLTLNGEQYRGCGQGIAP</sequence>
<evidence type="ECO:0000313" key="7">
    <source>
        <dbReference type="EMBL" id="QEM83255.1"/>
    </source>
</evidence>
<feature type="signal peptide" evidence="5">
    <location>
        <begin position="1"/>
        <end position="19"/>
    </location>
</feature>
<evidence type="ECO:0000256" key="3">
    <source>
        <dbReference type="ARBA" id="ARBA00023139"/>
    </source>
</evidence>
<keyword evidence="2" id="KW-0472">Membrane</keyword>
<protein>
    <submittedName>
        <fullName evidence="7">MliC family protein</fullName>
    </submittedName>
</protein>
<evidence type="ECO:0000256" key="5">
    <source>
        <dbReference type="SAM" id="SignalP"/>
    </source>
</evidence>
<proteinExistence type="predicted"/>
<gene>
    <name evidence="7" type="ORF">E4T21_18145</name>
</gene>
<dbReference type="InterPro" id="IPR036328">
    <property type="entry name" value="MliC_sf"/>
</dbReference>
<dbReference type="Gene3D" id="2.40.128.200">
    <property type="match status" value="1"/>
</dbReference>
<dbReference type="Pfam" id="PF09864">
    <property type="entry name" value="MliC"/>
    <property type="match status" value="1"/>
</dbReference>
<keyword evidence="8" id="KW-1185">Reference proteome</keyword>
<dbReference type="AlphaFoldDB" id="A0A5C1NM75"/>
<reference evidence="7" key="1">
    <citation type="submission" date="2021-02" db="EMBL/GenBank/DDBJ databases">
        <title>Strain Y2R2, a novel species of the genus Halomonas.</title>
        <authorList>
            <person name="Huang H."/>
        </authorList>
    </citation>
    <scope>NUCLEOTIDE SEQUENCE</scope>
    <source>
        <strain evidence="7">Y2R2</strain>
    </source>
</reference>
<evidence type="ECO:0000259" key="6">
    <source>
        <dbReference type="Pfam" id="PF09864"/>
    </source>
</evidence>